<protein>
    <submittedName>
        <fullName evidence="2">Uncharacterized protein</fullName>
    </submittedName>
</protein>
<comment type="caution">
    <text evidence="2">The sequence shown here is derived from an EMBL/GenBank/DDBJ whole genome shotgun (WGS) entry which is preliminary data.</text>
</comment>
<organism evidence="2 3">
    <name type="scientific">Ceratocystis fimbriata CBS 114723</name>
    <dbReference type="NCBI Taxonomy" id="1035309"/>
    <lineage>
        <taxon>Eukaryota</taxon>
        <taxon>Fungi</taxon>
        <taxon>Dikarya</taxon>
        <taxon>Ascomycota</taxon>
        <taxon>Pezizomycotina</taxon>
        <taxon>Sordariomycetes</taxon>
        <taxon>Hypocreomycetidae</taxon>
        <taxon>Microascales</taxon>
        <taxon>Ceratocystidaceae</taxon>
        <taxon>Ceratocystis</taxon>
    </lineage>
</organism>
<dbReference type="OrthoDB" id="3539922at2759"/>
<reference evidence="2 3" key="1">
    <citation type="journal article" date="2013" name="Fungal Biol.">
        <title>Analysis of microsatellite markers in the genome of the plant pathogen Ceratocystis fimbriata.</title>
        <authorList>
            <person name="Simpson M.C."/>
            <person name="Wilken P.M."/>
            <person name="Coetzee M.P."/>
            <person name="Wingfield M.J."/>
            <person name="Wingfield B.D."/>
        </authorList>
    </citation>
    <scope>NUCLEOTIDE SEQUENCE [LARGE SCALE GENOMIC DNA]</scope>
    <source>
        <strain evidence="2 3">CBS 114723</strain>
    </source>
</reference>
<evidence type="ECO:0000313" key="2">
    <source>
        <dbReference type="EMBL" id="PHH49429.1"/>
    </source>
</evidence>
<feature type="region of interest" description="Disordered" evidence="1">
    <location>
        <begin position="1"/>
        <end position="194"/>
    </location>
</feature>
<feature type="compositionally biased region" description="Basic residues" evidence="1">
    <location>
        <begin position="19"/>
        <end position="34"/>
    </location>
</feature>
<sequence length="313" mass="35550">MVFGLRSHSSEGGDDYRDHKHYARGSSRSRRQRDHRTSQNYSPEREYRHESYYSPPRRSHTTTSGKLPANYNHEYDRNSANYGDYDHDDSYNPHHYEDRRDIHNYREPPHGRYPAPRGDRIGYSGHDHSRSFSSRPDYRHARTQSYREPLRGRTRSRRSGDWPSGAYDDNAYYSDKGSTDSHSRNGRSPSYDEYFPASQARLGDERHGGKSRNTELWQSAAKTALQAGAQAAFRLRNNKGEWIGEKGLQVGAAAVSAGLQDLHDVLSKPNDEIPRGGGGNGGMGGSDNLLLLQEAATKAFRKLAGRKSRGQYR</sequence>
<proteinExistence type="predicted"/>
<evidence type="ECO:0000313" key="3">
    <source>
        <dbReference type="Proteomes" id="UP000222788"/>
    </source>
</evidence>
<evidence type="ECO:0000256" key="1">
    <source>
        <dbReference type="SAM" id="MobiDB-lite"/>
    </source>
</evidence>
<reference evidence="2 3" key="2">
    <citation type="journal article" date="2013" name="IMA Fungus">
        <title>IMA Genome-F 1: Ceratocystis fimbriata: Draft nuclear genome sequence for the plant pathogen, Ceratocystis fimbriata.</title>
        <authorList>
            <person name="Wilken P.M."/>
            <person name="Steenkamp E.T."/>
            <person name="Wingfield M.J."/>
            <person name="de Beer Z.W."/>
            <person name="Wingfield B.D."/>
        </authorList>
    </citation>
    <scope>NUCLEOTIDE SEQUENCE [LARGE SCALE GENOMIC DNA]</scope>
    <source>
        <strain evidence="2 3">CBS 114723</strain>
    </source>
</reference>
<keyword evidence="3" id="KW-1185">Reference proteome</keyword>
<dbReference type="Proteomes" id="UP000222788">
    <property type="component" value="Unassembled WGS sequence"/>
</dbReference>
<dbReference type="EMBL" id="APWK03000206">
    <property type="protein sequence ID" value="PHH49429.1"/>
    <property type="molecule type" value="Genomic_DNA"/>
</dbReference>
<gene>
    <name evidence="2" type="ORF">CFIMG_006162RA</name>
</gene>
<accession>A0A2C5W264</accession>
<feature type="compositionally biased region" description="Basic and acidic residues" evidence="1">
    <location>
        <begin position="84"/>
        <end position="110"/>
    </location>
</feature>
<dbReference type="AlphaFoldDB" id="A0A2C5W264"/>
<name>A0A2C5W264_9PEZI</name>
<feature type="compositionally biased region" description="Basic and acidic residues" evidence="1">
    <location>
        <begin position="117"/>
        <end position="140"/>
    </location>
</feature>
<feature type="compositionally biased region" description="Basic and acidic residues" evidence="1">
    <location>
        <begin position="8"/>
        <end position="18"/>
    </location>
</feature>